<dbReference type="PROSITE" id="PS51257">
    <property type="entry name" value="PROKAR_LIPOPROTEIN"/>
    <property type="match status" value="1"/>
</dbReference>
<comment type="caution">
    <text evidence="2">The sequence shown here is derived from an EMBL/GenBank/DDBJ whole genome shotgun (WGS) entry which is preliminary data.</text>
</comment>
<evidence type="ECO:0000313" key="2">
    <source>
        <dbReference type="EMBL" id="MCB5200406.1"/>
    </source>
</evidence>
<gene>
    <name evidence="2" type="ORF">LGQ03_14250</name>
</gene>
<feature type="signal peptide" evidence="1">
    <location>
        <begin position="1"/>
        <end position="19"/>
    </location>
</feature>
<reference evidence="2" key="1">
    <citation type="submission" date="2021-10" db="EMBL/GenBank/DDBJ databases">
        <title>Loktanella gaetbuli sp. nov., isolated from a tidal flat.</title>
        <authorList>
            <person name="Park S."/>
            <person name="Yoon J.-H."/>
        </authorList>
    </citation>
    <scope>NUCLEOTIDE SEQUENCE</scope>
    <source>
        <strain evidence="2">TSTF-M6</strain>
    </source>
</reference>
<proteinExistence type="predicted"/>
<name>A0ABS8BY85_9RHOB</name>
<dbReference type="EMBL" id="JAJATZ010000007">
    <property type="protein sequence ID" value="MCB5200406.1"/>
    <property type="molecule type" value="Genomic_DNA"/>
</dbReference>
<feature type="chain" id="PRO_5047213501" evidence="1">
    <location>
        <begin position="20"/>
        <end position="48"/>
    </location>
</feature>
<dbReference type="RefSeq" id="WP_177172635.1">
    <property type="nucleotide sequence ID" value="NZ_JAJATZ010000007.1"/>
</dbReference>
<protein>
    <submittedName>
        <fullName evidence="2">Uncharacterized protein</fullName>
    </submittedName>
</protein>
<evidence type="ECO:0000256" key="1">
    <source>
        <dbReference type="SAM" id="SignalP"/>
    </source>
</evidence>
<dbReference type="Proteomes" id="UP001138961">
    <property type="component" value="Unassembled WGS sequence"/>
</dbReference>
<keyword evidence="1" id="KW-0732">Signal</keyword>
<organism evidence="2 3">
    <name type="scientific">Loktanella gaetbuli</name>
    <dbReference type="NCBI Taxonomy" id="2881335"/>
    <lineage>
        <taxon>Bacteria</taxon>
        <taxon>Pseudomonadati</taxon>
        <taxon>Pseudomonadota</taxon>
        <taxon>Alphaproteobacteria</taxon>
        <taxon>Rhodobacterales</taxon>
        <taxon>Roseobacteraceae</taxon>
        <taxon>Loktanella</taxon>
    </lineage>
</organism>
<evidence type="ECO:0000313" key="3">
    <source>
        <dbReference type="Proteomes" id="UP001138961"/>
    </source>
</evidence>
<accession>A0ABS8BY85</accession>
<keyword evidence="3" id="KW-1185">Reference proteome</keyword>
<sequence length="48" mass="5196">MKRTTLIAVAAVMGLTACAQPLPVNSRADNDMLRFSTRNYVAITEGVQ</sequence>